<feature type="domain" description="BON" evidence="1">
    <location>
        <begin position="27"/>
        <end position="95"/>
    </location>
</feature>
<protein>
    <submittedName>
        <fullName evidence="2">Transport-associated protein</fullName>
    </submittedName>
</protein>
<keyword evidence="3" id="KW-1185">Reference proteome</keyword>
<evidence type="ECO:0000259" key="1">
    <source>
        <dbReference type="PROSITE" id="PS50914"/>
    </source>
</evidence>
<proteinExistence type="predicted"/>
<dbReference type="PANTHER" id="PTHR34606:SF15">
    <property type="entry name" value="BON DOMAIN-CONTAINING PROTEIN"/>
    <property type="match status" value="1"/>
</dbReference>
<organism evidence="2 3">
    <name type="scientific">Paraburkholderia phytofirmans OLGA172</name>
    <dbReference type="NCBI Taxonomy" id="1417228"/>
    <lineage>
        <taxon>Bacteria</taxon>
        <taxon>Pseudomonadati</taxon>
        <taxon>Pseudomonadota</taxon>
        <taxon>Betaproteobacteria</taxon>
        <taxon>Burkholderiales</taxon>
        <taxon>Burkholderiaceae</taxon>
        <taxon>Paraburkholderia</taxon>
    </lineage>
</organism>
<reference evidence="2 3" key="1">
    <citation type="journal article" date="2016" name="Gene">
        <title>PacBio SMRT assembly of a complex multi-replicon genome reveals chlorocatechol degradative operon in a region of genome plasticity.</title>
        <authorList>
            <person name="Ricker N."/>
            <person name="Shen S.Y."/>
            <person name="Goordial J."/>
            <person name="Jin S."/>
            <person name="Fulthorpe R.R."/>
        </authorList>
    </citation>
    <scope>NUCLEOTIDE SEQUENCE [LARGE SCALE GENOMIC DNA]</scope>
    <source>
        <strain evidence="2 3">OLGA172</strain>
    </source>
</reference>
<dbReference type="Pfam" id="PF04972">
    <property type="entry name" value="BON"/>
    <property type="match status" value="1"/>
</dbReference>
<dbReference type="Gene3D" id="3.30.1340.30">
    <property type="match status" value="1"/>
</dbReference>
<dbReference type="PANTHER" id="PTHR34606">
    <property type="entry name" value="BON DOMAIN-CONTAINING PROTEIN"/>
    <property type="match status" value="1"/>
</dbReference>
<dbReference type="Proteomes" id="UP000076852">
    <property type="component" value="Chromosome 1"/>
</dbReference>
<evidence type="ECO:0000313" key="2">
    <source>
        <dbReference type="EMBL" id="ANB74753.1"/>
    </source>
</evidence>
<dbReference type="InterPro" id="IPR007055">
    <property type="entry name" value="BON_dom"/>
</dbReference>
<dbReference type="RefSeq" id="WP_063498050.1">
    <property type="nucleotide sequence ID" value="NZ_CP014578.1"/>
</dbReference>
<sequence>MAKGGASGAIVDESSQIGLTSKADRHADRQLAKKVRAALGKAKDVSVANITVRARGGAVTLQGSVREQPAIEKATQVAKGVAGVTSVKNALTIGPVGQ</sequence>
<name>A0A161I7E7_9BURK</name>
<dbReference type="AlphaFoldDB" id="A0A161I7E7"/>
<gene>
    <name evidence="2" type="ORF">AYM40_15815</name>
</gene>
<dbReference type="KEGG" id="buz:AYM40_15815"/>
<dbReference type="InterPro" id="IPR051686">
    <property type="entry name" value="Lipoprotein_DolP"/>
</dbReference>
<dbReference type="PROSITE" id="PS50914">
    <property type="entry name" value="BON"/>
    <property type="match status" value="1"/>
</dbReference>
<dbReference type="EMBL" id="CP014578">
    <property type="protein sequence ID" value="ANB74753.1"/>
    <property type="molecule type" value="Genomic_DNA"/>
</dbReference>
<accession>A0A161I7E7</accession>
<evidence type="ECO:0000313" key="3">
    <source>
        <dbReference type="Proteomes" id="UP000076852"/>
    </source>
</evidence>